<evidence type="ECO:0000256" key="14">
    <source>
        <dbReference type="ARBA" id="ARBA00038000"/>
    </source>
</evidence>
<dbReference type="InterPro" id="IPR017871">
    <property type="entry name" value="ABC_transporter-like_CS"/>
</dbReference>
<feature type="domain" description="ABC transporter" evidence="17">
    <location>
        <begin position="608"/>
        <end position="940"/>
    </location>
</feature>
<keyword evidence="11" id="KW-0267">Excision nuclease</keyword>
<evidence type="ECO:0000256" key="1">
    <source>
        <dbReference type="ARBA" id="ARBA00004496"/>
    </source>
</evidence>
<evidence type="ECO:0000256" key="2">
    <source>
        <dbReference type="ARBA" id="ARBA00022490"/>
    </source>
</evidence>
<dbReference type="Pfam" id="PF17755">
    <property type="entry name" value="UvrA_DNA-bind"/>
    <property type="match status" value="1"/>
</dbReference>
<keyword evidence="12" id="KW-0238">DNA-binding</keyword>
<dbReference type="InterPro" id="IPR003439">
    <property type="entry name" value="ABC_transporter-like_ATP-bd"/>
</dbReference>
<evidence type="ECO:0000256" key="9">
    <source>
        <dbReference type="ARBA" id="ARBA00022833"/>
    </source>
</evidence>
<dbReference type="Gene3D" id="1.20.1580.10">
    <property type="entry name" value="ABC transporter ATPase like domain"/>
    <property type="match status" value="2"/>
</dbReference>
<keyword evidence="4" id="KW-0677">Repeat</keyword>
<proteinExistence type="inferred from homology"/>
<dbReference type="Proteomes" id="UP000007519">
    <property type="component" value="Chromosome"/>
</dbReference>
<dbReference type="SUPFAM" id="SSF52540">
    <property type="entry name" value="P-loop containing nucleoside triphosphate hydrolases"/>
    <property type="match status" value="2"/>
</dbReference>
<keyword evidence="19" id="KW-1185">Reference proteome</keyword>
<dbReference type="Gene3D" id="1.10.8.280">
    <property type="entry name" value="ABC transporter ATPase domain-like"/>
    <property type="match status" value="1"/>
</dbReference>
<evidence type="ECO:0000256" key="5">
    <source>
        <dbReference type="ARBA" id="ARBA00022741"/>
    </source>
</evidence>
<dbReference type="GO" id="GO:0006289">
    <property type="term" value="P:nucleotide-excision repair"/>
    <property type="evidence" value="ECO:0007669"/>
    <property type="project" value="InterPro"/>
</dbReference>
<reference evidence="18 19" key="1">
    <citation type="journal article" date="2012" name="Stand. Genomic Sci.">
        <title>Complete genome sequencing and analysis of Saprospira grandis str. Lewin, a predatory marine bacterium.</title>
        <authorList>
            <person name="Saw J.H."/>
            <person name="Yuryev A."/>
            <person name="Kanbe M."/>
            <person name="Hou S."/>
            <person name="Young A.G."/>
            <person name="Aizawa S."/>
            <person name="Alam M."/>
        </authorList>
    </citation>
    <scope>NUCLEOTIDE SEQUENCE [LARGE SCALE GENOMIC DNA]</scope>
    <source>
        <strain evidence="18 19">Lewin</strain>
    </source>
</reference>
<comment type="subcellular location">
    <subcellularLocation>
        <location evidence="1">Cytoplasm</location>
    </subcellularLocation>
</comment>
<evidence type="ECO:0000256" key="16">
    <source>
        <dbReference type="ARBA" id="ARBA00042156"/>
    </source>
</evidence>
<evidence type="ECO:0000256" key="11">
    <source>
        <dbReference type="ARBA" id="ARBA00022881"/>
    </source>
</evidence>
<keyword evidence="6" id="KW-0227">DNA damage</keyword>
<dbReference type="InterPro" id="IPR027417">
    <property type="entry name" value="P-loop_NTPase"/>
</dbReference>
<dbReference type="NCBIfam" id="NF001503">
    <property type="entry name" value="PRK00349.1"/>
    <property type="match status" value="1"/>
</dbReference>
<dbReference type="eggNOG" id="COG0178">
    <property type="taxonomic scope" value="Bacteria"/>
</dbReference>
<name>H6L344_SAPGL</name>
<dbReference type="RefSeq" id="WP_015692489.1">
    <property type="nucleotide sequence ID" value="NC_016940.1"/>
</dbReference>
<sequence length="943" mass="106321">MSQQESKEQEFMEIWGASEHNLKKINLRIPRNQLVVITGVSGSGKSSLAFDTIYAEGQRRYMETFSSYARQFIGNMERPDVEKIEGLSPVIAIEQKTTSKNPRSTVGTVTEIYDFLRLLYARASDAYSYKTGKKMQRYSEEQIIEHIFQHFEGKKGILLAPLVRARKGHYRELFEQMRKQGFTKMRIDGYMIDLEAGMQIDRYKTHDIELVVDRLKVSEKRRDRFELSLKTALKHGNGFVMFMEHESETIHQYSKYLMCTDSGISYEEPSPNSFSFNSPYGACPHCKGLGELHEVDLELVIPDDSKSINEQAIVPLGEVRKNLTFKQLRALSKKYKFSFSTPVKEIPEEALRTILYGGDGSFDARNFGREELSHNLADEGLVRMLKHYYKSSSSEKIRSWAEEFMRVIDCPQCEGSRLRKESLYFKLAEKNIAELAQMDIRSLYDWLEELPSQLSKRQQLIGTDIIKELRLRLGFLLEVGLDYLQLNRPARTLSGGESQRIRLATQIGSQLTGITYVLDEPSIGLHQRDNEQLIVALRELTDIGNSVLVVEHDKDIMLASDYLIDLGPKAGKLGGEIVAEGKPHDFLSQSGITADYLANRLKILTPTARRKGHGKQLQLKGAKGNNLKSVDLELPLGTLICVTGVSGSGKSTLVNETLYPILRQHFYNSIQKPLAYDSIEGIEHIDKVIEIDQQPIGRTPRSNPATYIGVFDEIRKLFAAIPEAKIRGYKPGRFSFNVSGGRCEDCGGSGYRLIEMQFLPNVEVECESCKGKRYNRETLEIIYKKKSISDVLQMSVDEASDFFADLPKIHRKIATLQDVGLGYITLGQSATTLSGGEAQRIKLAKELSKRDTGNTFYILDEPTTGLHFADIRLLLNVLNMLVERGNTVLVIEHNMDVIKVADYLVDIGPEGGAKGGQIIAQGSPEEIAACPNSHTGRFLKLEL</sequence>
<dbReference type="InterPro" id="IPR013815">
    <property type="entry name" value="ATP_grasp_subdomain_1"/>
</dbReference>
<comment type="similarity">
    <text evidence="14">Belongs to the ABC transporter superfamily. UvrA family.</text>
</comment>
<protein>
    <recommendedName>
        <fullName evidence="15">UvrABC system protein A</fullName>
    </recommendedName>
    <alternativeName>
        <fullName evidence="16">Excinuclease ABC subunit A</fullName>
    </alternativeName>
</protein>
<dbReference type="GO" id="GO:0003677">
    <property type="term" value="F:DNA binding"/>
    <property type="evidence" value="ECO:0007669"/>
    <property type="project" value="UniProtKB-KW"/>
</dbReference>
<dbReference type="Gene3D" id="3.30.1490.20">
    <property type="entry name" value="ATP-grasp fold, A domain"/>
    <property type="match status" value="1"/>
</dbReference>
<keyword evidence="13" id="KW-0234">DNA repair</keyword>
<keyword evidence="9" id="KW-0862">Zinc</keyword>
<dbReference type="HOGENOM" id="CLU_001370_2_1_10"/>
<dbReference type="GO" id="GO:0005737">
    <property type="term" value="C:cytoplasm"/>
    <property type="evidence" value="ECO:0007669"/>
    <property type="project" value="UniProtKB-SubCell"/>
</dbReference>
<evidence type="ECO:0000256" key="12">
    <source>
        <dbReference type="ARBA" id="ARBA00023125"/>
    </source>
</evidence>
<accession>H6L344</accession>
<dbReference type="FunFam" id="1.20.1580.10:FF:000002">
    <property type="entry name" value="UvrABC system protein A"/>
    <property type="match status" value="1"/>
</dbReference>
<keyword evidence="3" id="KW-0479">Metal-binding</keyword>
<dbReference type="GO" id="GO:0008270">
    <property type="term" value="F:zinc ion binding"/>
    <property type="evidence" value="ECO:0007669"/>
    <property type="project" value="UniProtKB-KW"/>
</dbReference>
<evidence type="ECO:0000256" key="3">
    <source>
        <dbReference type="ARBA" id="ARBA00022723"/>
    </source>
</evidence>
<evidence type="ECO:0000256" key="15">
    <source>
        <dbReference type="ARBA" id="ARBA00039316"/>
    </source>
</evidence>
<dbReference type="GO" id="GO:0004518">
    <property type="term" value="F:nuclease activity"/>
    <property type="evidence" value="ECO:0007669"/>
    <property type="project" value="UniProtKB-KW"/>
</dbReference>
<keyword evidence="8" id="KW-0863">Zinc-finger</keyword>
<dbReference type="CDD" id="cd03271">
    <property type="entry name" value="ABC_UvrA_II"/>
    <property type="match status" value="1"/>
</dbReference>
<dbReference type="Gene3D" id="3.40.50.300">
    <property type="entry name" value="P-loop containing nucleotide triphosphate hydrolases"/>
    <property type="match status" value="2"/>
</dbReference>
<dbReference type="PROSITE" id="PS00211">
    <property type="entry name" value="ABC_TRANSPORTER_1"/>
    <property type="match status" value="2"/>
</dbReference>
<keyword evidence="7" id="KW-0228">DNA excision</keyword>
<dbReference type="InterPro" id="IPR041552">
    <property type="entry name" value="UvrA_DNA-bd"/>
</dbReference>
<evidence type="ECO:0000313" key="18">
    <source>
        <dbReference type="EMBL" id="AFC24871.1"/>
    </source>
</evidence>
<keyword evidence="10" id="KW-0067">ATP-binding</keyword>
<evidence type="ECO:0000256" key="8">
    <source>
        <dbReference type="ARBA" id="ARBA00022771"/>
    </source>
</evidence>
<dbReference type="OrthoDB" id="9809851at2"/>
<dbReference type="GO" id="GO:0016887">
    <property type="term" value="F:ATP hydrolysis activity"/>
    <property type="evidence" value="ECO:0007669"/>
    <property type="project" value="InterPro"/>
</dbReference>
<dbReference type="KEGG" id="sgn:SGRA_2140"/>
<dbReference type="STRING" id="984262.SGRA_2140"/>
<evidence type="ECO:0000259" key="17">
    <source>
        <dbReference type="PROSITE" id="PS50893"/>
    </source>
</evidence>
<evidence type="ECO:0000256" key="13">
    <source>
        <dbReference type="ARBA" id="ARBA00023204"/>
    </source>
</evidence>
<dbReference type="InterPro" id="IPR041102">
    <property type="entry name" value="UvrA_inter"/>
</dbReference>
<dbReference type="AlphaFoldDB" id="H6L344"/>
<dbReference type="Pfam" id="PF17760">
    <property type="entry name" value="UvrA_inter"/>
    <property type="match status" value="1"/>
</dbReference>
<dbReference type="NCBIfam" id="TIGR00630">
    <property type="entry name" value="uvra"/>
    <property type="match status" value="1"/>
</dbReference>
<dbReference type="GO" id="GO:0009380">
    <property type="term" value="C:excinuclease repair complex"/>
    <property type="evidence" value="ECO:0007669"/>
    <property type="project" value="InterPro"/>
</dbReference>
<keyword evidence="2" id="KW-0963">Cytoplasm</keyword>
<organism evidence="18 19">
    <name type="scientific">Saprospira grandis (strain Lewin)</name>
    <dbReference type="NCBI Taxonomy" id="984262"/>
    <lineage>
        <taxon>Bacteria</taxon>
        <taxon>Pseudomonadati</taxon>
        <taxon>Bacteroidota</taxon>
        <taxon>Saprospiria</taxon>
        <taxon>Saprospirales</taxon>
        <taxon>Saprospiraceae</taxon>
        <taxon>Saprospira</taxon>
    </lineage>
</organism>
<evidence type="ECO:0000256" key="4">
    <source>
        <dbReference type="ARBA" id="ARBA00022737"/>
    </source>
</evidence>
<evidence type="ECO:0000256" key="10">
    <source>
        <dbReference type="ARBA" id="ARBA00022840"/>
    </source>
</evidence>
<evidence type="ECO:0000256" key="6">
    <source>
        <dbReference type="ARBA" id="ARBA00022763"/>
    </source>
</evidence>
<dbReference type="EMBL" id="CP002831">
    <property type="protein sequence ID" value="AFC24871.1"/>
    <property type="molecule type" value="Genomic_DNA"/>
</dbReference>
<keyword evidence="5" id="KW-0547">Nucleotide-binding</keyword>
<dbReference type="GO" id="GO:0005524">
    <property type="term" value="F:ATP binding"/>
    <property type="evidence" value="ECO:0007669"/>
    <property type="project" value="UniProtKB-KW"/>
</dbReference>
<dbReference type="PANTHER" id="PTHR43152">
    <property type="entry name" value="UVRABC SYSTEM PROTEIN A"/>
    <property type="match status" value="1"/>
</dbReference>
<gene>
    <name evidence="18" type="primary">uvrA</name>
    <name evidence="18" type="ordered locus">SGRA_2140</name>
</gene>
<dbReference type="InterPro" id="IPR004602">
    <property type="entry name" value="UvrA"/>
</dbReference>
<dbReference type="PROSITE" id="PS50893">
    <property type="entry name" value="ABC_TRANSPORTER_2"/>
    <property type="match status" value="1"/>
</dbReference>
<evidence type="ECO:0000256" key="7">
    <source>
        <dbReference type="ARBA" id="ARBA00022769"/>
    </source>
</evidence>
<dbReference type="PANTHER" id="PTHR43152:SF3">
    <property type="entry name" value="UVRABC SYSTEM PROTEIN A"/>
    <property type="match status" value="1"/>
</dbReference>
<evidence type="ECO:0000313" key="19">
    <source>
        <dbReference type="Proteomes" id="UP000007519"/>
    </source>
</evidence>